<evidence type="ECO:0000313" key="2">
    <source>
        <dbReference type="EMBL" id="GAA1014370.1"/>
    </source>
</evidence>
<organism evidence="2 3">
    <name type="scientific">Streptomyces thermogriseus</name>
    <dbReference type="NCBI Taxonomy" id="75292"/>
    <lineage>
        <taxon>Bacteria</taxon>
        <taxon>Bacillati</taxon>
        <taxon>Actinomycetota</taxon>
        <taxon>Actinomycetes</taxon>
        <taxon>Kitasatosporales</taxon>
        <taxon>Streptomycetaceae</taxon>
        <taxon>Streptomyces</taxon>
    </lineage>
</organism>
<comment type="caution">
    <text evidence="2">The sequence shown here is derived from an EMBL/GenBank/DDBJ whole genome shotgun (WGS) entry which is preliminary data.</text>
</comment>
<reference evidence="3" key="1">
    <citation type="journal article" date="2019" name="Int. J. Syst. Evol. Microbiol.">
        <title>The Global Catalogue of Microorganisms (GCM) 10K type strain sequencing project: providing services to taxonomists for standard genome sequencing and annotation.</title>
        <authorList>
            <consortium name="The Broad Institute Genomics Platform"/>
            <consortium name="The Broad Institute Genome Sequencing Center for Infectious Disease"/>
            <person name="Wu L."/>
            <person name="Ma J."/>
        </authorList>
    </citation>
    <scope>NUCLEOTIDE SEQUENCE [LARGE SCALE GENOMIC DNA]</scope>
    <source>
        <strain evidence="3">JCM 11269</strain>
    </source>
</reference>
<dbReference type="Proteomes" id="UP001501072">
    <property type="component" value="Unassembled WGS sequence"/>
</dbReference>
<accession>A0ABP4DM53</accession>
<gene>
    <name evidence="2" type="ORF">GCM10009564_43790</name>
</gene>
<name>A0ABP4DM53_9ACTN</name>
<dbReference type="RefSeq" id="WP_236560637.1">
    <property type="nucleotide sequence ID" value="NZ_BAAAHU010000053.1"/>
</dbReference>
<feature type="compositionally biased region" description="Low complexity" evidence="1">
    <location>
        <begin position="21"/>
        <end position="31"/>
    </location>
</feature>
<protein>
    <submittedName>
        <fullName evidence="2">Uncharacterized protein</fullName>
    </submittedName>
</protein>
<dbReference type="EMBL" id="BAAAHU010000053">
    <property type="protein sequence ID" value="GAA1014370.1"/>
    <property type="molecule type" value="Genomic_DNA"/>
</dbReference>
<keyword evidence="3" id="KW-1185">Reference proteome</keyword>
<feature type="region of interest" description="Disordered" evidence="1">
    <location>
        <begin position="1"/>
        <end position="54"/>
    </location>
</feature>
<proteinExistence type="predicted"/>
<sequence>MYKDDDRDDLYGSGSYRDPYDGYNGRYNGGYNDHHDDHGSGGASGTSGSDRENATVRLLSCATKRKPYATVEVTNPSSIDGRFVVTVTFKDARNLKIASKQEEAEVPADGKTIVRVPVPRRAPIAKVDHCDLSPKAPPAE</sequence>
<evidence type="ECO:0000256" key="1">
    <source>
        <dbReference type="SAM" id="MobiDB-lite"/>
    </source>
</evidence>
<evidence type="ECO:0000313" key="3">
    <source>
        <dbReference type="Proteomes" id="UP001501072"/>
    </source>
</evidence>